<dbReference type="Proteomes" id="UP000005240">
    <property type="component" value="Unassembled WGS sequence"/>
</dbReference>
<reference evidence="1" key="1">
    <citation type="submission" date="2009-11" db="EMBL/GenBank/DDBJ databases">
        <authorList>
            <consortium name="The Broad Institute Genome Sequencing Platform"/>
            <person name="Ward D."/>
            <person name="Feldgarden M."/>
            <person name="Earl A."/>
            <person name="Young S.K."/>
            <person name="Zeng Q."/>
            <person name="Koehrsen M."/>
            <person name="Alvarado L."/>
            <person name="Berlin A."/>
            <person name="Bochicchio J."/>
            <person name="Borenstein D."/>
            <person name="Chapman S.B."/>
            <person name="Chen Z."/>
            <person name="Engels R."/>
            <person name="Freedman E."/>
            <person name="Gellesch M."/>
            <person name="Goldberg J."/>
            <person name="Griggs A."/>
            <person name="Gujja S."/>
            <person name="Heilman E."/>
            <person name="Heiman D."/>
            <person name="Hepburn T."/>
            <person name="Howarth C."/>
            <person name="Jen D."/>
            <person name="Larson L."/>
            <person name="Lewis B."/>
            <person name="Mehta T."/>
            <person name="Park D."/>
            <person name="Pearson M."/>
            <person name="Roberts A."/>
            <person name="Saif S."/>
            <person name="Shea T."/>
            <person name="Shenoy N."/>
            <person name="Sisk P."/>
            <person name="Stolte C."/>
            <person name="Sykes S."/>
            <person name="Thomson T."/>
            <person name="Walk T."/>
            <person name="White J."/>
            <person name="Yandava C."/>
            <person name="Izard J."/>
            <person name="Baranova O.V."/>
            <person name="Blanton J.M."/>
            <person name="Tanner A.C."/>
            <person name="Dewhirst F.E."/>
            <person name="Haas B."/>
            <person name="Nusbaum C."/>
            <person name="Birren B."/>
        </authorList>
    </citation>
    <scope>NUCLEOTIDE SEQUENCE [LARGE SCALE GENOMIC DNA]</scope>
    <source>
        <strain evidence="1">1-1 BBBD Race 1</strain>
    </source>
</reference>
<accession>A0A180G701</accession>
<reference evidence="1" key="2">
    <citation type="submission" date="2016-05" db="EMBL/GenBank/DDBJ databases">
        <title>Comparative analysis highlights variable genome content of wheat rusts and divergence of the mating loci.</title>
        <authorList>
            <person name="Cuomo C.A."/>
            <person name="Bakkeren G."/>
            <person name="Szabo L."/>
            <person name="Khalil H."/>
            <person name="Joly D."/>
            <person name="Goldberg J."/>
            <person name="Young S."/>
            <person name="Zeng Q."/>
            <person name="Fellers J."/>
        </authorList>
    </citation>
    <scope>NUCLEOTIDE SEQUENCE [LARGE SCALE GENOMIC DNA]</scope>
    <source>
        <strain evidence="1">1-1 BBBD Race 1</strain>
    </source>
</reference>
<reference evidence="2 3" key="3">
    <citation type="journal article" date="2017" name="G3 (Bethesda)">
        <title>Comparative analysis highlights variable genome content of wheat rusts and divergence of the mating loci.</title>
        <authorList>
            <person name="Cuomo C.A."/>
            <person name="Bakkeren G."/>
            <person name="Khalil H.B."/>
            <person name="Panwar V."/>
            <person name="Joly D."/>
            <person name="Linning R."/>
            <person name="Sakthikumar S."/>
            <person name="Song X."/>
            <person name="Adiconis X."/>
            <person name="Fan L."/>
            <person name="Goldberg J.M."/>
            <person name="Levin J.Z."/>
            <person name="Young S."/>
            <person name="Zeng Q."/>
            <person name="Anikster Y."/>
            <person name="Bruce M."/>
            <person name="Wang M."/>
            <person name="Yin C."/>
            <person name="McCallum B."/>
            <person name="Szabo L.J."/>
            <person name="Hulbert S."/>
            <person name="Chen X."/>
            <person name="Fellers J.P."/>
        </authorList>
    </citation>
    <scope>NUCLEOTIDE SEQUENCE</scope>
    <source>
        <strain evidence="3">Isolate 1-1 / race 1 (BBBD)</strain>
        <strain evidence="2">isolate 1-1 / race 1 (BBBD)</strain>
    </source>
</reference>
<dbReference type="VEuPathDB" id="FungiDB:PTTG_29040"/>
<name>A0A180G701_PUCT1</name>
<dbReference type="EnsemblFungi" id="PTTG_29040-t43_1">
    <property type="protein sequence ID" value="PTTG_29040-t43_1-p1"/>
    <property type="gene ID" value="PTTG_29040"/>
</dbReference>
<evidence type="ECO:0000313" key="1">
    <source>
        <dbReference type="EMBL" id="OAV88400.1"/>
    </source>
</evidence>
<dbReference type="InterPro" id="IPR050698">
    <property type="entry name" value="MBL"/>
</dbReference>
<dbReference type="PANTHER" id="PTHR11203:SF11">
    <property type="entry name" value="CLEAVAGE AND POLYADENYLATION SPECIFICITY FACTOR SUBUNIT 3"/>
    <property type="match status" value="1"/>
</dbReference>
<dbReference type="PANTHER" id="PTHR11203">
    <property type="entry name" value="CLEAVAGE AND POLYADENYLATION SPECIFICITY FACTOR FAMILY MEMBER"/>
    <property type="match status" value="1"/>
</dbReference>
<dbReference type="GO" id="GO:0004534">
    <property type="term" value="F:5'-3' RNA exonuclease activity"/>
    <property type="evidence" value="ECO:0007669"/>
    <property type="project" value="TreeGrafter"/>
</dbReference>
<dbReference type="AlphaFoldDB" id="A0A180G701"/>
<organism evidence="1">
    <name type="scientific">Puccinia triticina (isolate 1-1 / race 1 (BBBD))</name>
    <name type="common">Brown leaf rust fungus</name>
    <dbReference type="NCBI Taxonomy" id="630390"/>
    <lineage>
        <taxon>Eukaryota</taxon>
        <taxon>Fungi</taxon>
        <taxon>Dikarya</taxon>
        <taxon>Basidiomycota</taxon>
        <taxon>Pucciniomycotina</taxon>
        <taxon>Pucciniomycetes</taxon>
        <taxon>Pucciniales</taxon>
        <taxon>Pucciniaceae</taxon>
        <taxon>Puccinia</taxon>
    </lineage>
</organism>
<dbReference type="GO" id="GO:0005847">
    <property type="term" value="C:mRNA cleavage and polyadenylation specificity factor complex"/>
    <property type="evidence" value="ECO:0007669"/>
    <property type="project" value="TreeGrafter"/>
</dbReference>
<feature type="non-terminal residue" evidence="1">
    <location>
        <position position="1"/>
    </location>
</feature>
<dbReference type="EMBL" id="ADAS02000179">
    <property type="protein sequence ID" value="OAV88400.1"/>
    <property type="molecule type" value="Genomic_DNA"/>
</dbReference>
<gene>
    <name evidence="1" type="ORF">PTTG_29040</name>
</gene>
<dbReference type="GO" id="GO:0004521">
    <property type="term" value="F:RNA endonuclease activity"/>
    <property type="evidence" value="ECO:0007669"/>
    <property type="project" value="TreeGrafter"/>
</dbReference>
<evidence type="ECO:0000313" key="2">
    <source>
        <dbReference type="EnsemblFungi" id="PTTG_29040-t43_1-p1"/>
    </source>
</evidence>
<protein>
    <submittedName>
        <fullName evidence="1 2">Uncharacterized protein</fullName>
    </submittedName>
</protein>
<keyword evidence="3" id="KW-1185">Reference proteome</keyword>
<dbReference type="GO" id="GO:0006398">
    <property type="term" value="P:mRNA 3'-end processing by stem-loop binding and cleavage"/>
    <property type="evidence" value="ECO:0007669"/>
    <property type="project" value="TreeGrafter"/>
</dbReference>
<dbReference type="Gene3D" id="3.60.15.10">
    <property type="entry name" value="Ribonuclease Z/Hydroxyacylglutathione hydrolase-like"/>
    <property type="match status" value="1"/>
</dbReference>
<dbReference type="GO" id="GO:0003723">
    <property type="term" value="F:RNA binding"/>
    <property type="evidence" value="ECO:0007669"/>
    <property type="project" value="TreeGrafter"/>
</dbReference>
<dbReference type="SUPFAM" id="SSF56281">
    <property type="entry name" value="Metallo-hydrolase/oxidoreductase"/>
    <property type="match status" value="1"/>
</dbReference>
<sequence>GEGSKASFIQISSWFRRRRTLSGTHRHHVPEKIRMSARQTQPVANPHVKISPSHGLATIAGLDEEMKITMLGAGQEVGRSCCVIEYKSTTVVGDTGIHPAFSGMAALPFIDELD</sequence>
<proteinExistence type="predicted"/>
<evidence type="ECO:0000313" key="3">
    <source>
        <dbReference type="Proteomes" id="UP000005240"/>
    </source>
</evidence>
<dbReference type="InterPro" id="IPR036866">
    <property type="entry name" value="RibonucZ/Hydroxyglut_hydro"/>
</dbReference>
<reference evidence="2" key="4">
    <citation type="submission" date="2025-05" db="UniProtKB">
        <authorList>
            <consortium name="EnsemblFungi"/>
        </authorList>
    </citation>
    <scope>IDENTIFICATION</scope>
    <source>
        <strain evidence="2">isolate 1-1 / race 1 (BBBD)</strain>
    </source>
</reference>
<dbReference type="STRING" id="630390.A0A180G701"/>
<dbReference type="OrthoDB" id="10249535at2759"/>